<dbReference type="RefSeq" id="WP_131417599.1">
    <property type="nucleotide sequence ID" value="NZ_SJXE01000018.1"/>
</dbReference>
<proteinExistence type="predicted"/>
<dbReference type="EMBL" id="SJXE01000018">
    <property type="protein sequence ID" value="TCI01144.1"/>
    <property type="molecule type" value="Genomic_DNA"/>
</dbReference>
<gene>
    <name evidence="3" type="ORF">EZV61_19090</name>
</gene>
<dbReference type="Proteomes" id="UP000292554">
    <property type="component" value="Unassembled WGS sequence"/>
</dbReference>
<evidence type="ECO:0000313" key="3">
    <source>
        <dbReference type="EMBL" id="TCI01144.1"/>
    </source>
</evidence>
<evidence type="ECO:0000259" key="2">
    <source>
        <dbReference type="Pfam" id="PF14344"/>
    </source>
</evidence>
<sequence>MFITQPMKLTVVLLSGLFLFACDDSDDDSSGATTMQVYNVSSNSSPLTYEFDDSYTLSDISFSDATSPSTVNSGTYSLVISGVNSNGVDDEIYDGEVSLSGEQRHLFISAGDYSQLELYSVEYNLDDLGDDTMRLFVADYSTDSPGYDIYLGESGLGFELASLISTTAYGEAALVGDYALDVYDVYLTSVGNSEVLFTAENVSLTGETAYFLVVRDSFGATETGIAIDKVLLSSTVIHYEDNYANAQYRVINVSPDAVSTSLKSGDDEVRSELVADKGVTEYEILPYGDYSLSIMNEAEEVLLNNLLISMPQNATKGIAVYQDEAGATQSIAFEESVRAIAFNSDITLANLSYDLDDVDVYFVPEGETLESTDYDAQDLDFEELTTGVLPSGFYQISVVLERDDDSMLLLYQSDILEFAAATNYSLLLFKDDTAEFGYDMAVVSN</sequence>
<evidence type="ECO:0000313" key="4">
    <source>
        <dbReference type="Proteomes" id="UP000292554"/>
    </source>
</evidence>
<feature type="signal peptide" evidence="1">
    <location>
        <begin position="1"/>
        <end position="21"/>
    </location>
</feature>
<keyword evidence="4" id="KW-1185">Reference proteome</keyword>
<comment type="caution">
    <text evidence="3">The sequence shown here is derived from an EMBL/GenBank/DDBJ whole genome shotgun (WGS) entry which is preliminary data.</text>
</comment>
<name>A0ABY2AFG2_9GAMM</name>
<feature type="chain" id="PRO_5045385105" evidence="1">
    <location>
        <begin position="22"/>
        <end position="445"/>
    </location>
</feature>
<organism evidence="3 4">
    <name type="scientific">Corallincola luteus</name>
    <dbReference type="NCBI Taxonomy" id="1775177"/>
    <lineage>
        <taxon>Bacteria</taxon>
        <taxon>Pseudomonadati</taxon>
        <taxon>Pseudomonadota</taxon>
        <taxon>Gammaproteobacteria</taxon>
        <taxon>Alteromonadales</taxon>
        <taxon>Psychromonadaceae</taxon>
        <taxon>Corallincola</taxon>
    </lineage>
</organism>
<evidence type="ECO:0000256" key="1">
    <source>
        <dbReference type="SAM" id="SignalP"/>
    </source>
</evidence>
<dbReference type="InterPro" id="IPR025510">
    <property type="entry name" value="DUF4397"/>
</dbReference>
<dbReference type="Pfam" id="PF14344">
    <property type="entry name" value="DUF4397"/>
    <property type="match status" value="1"/>
</dbReference>
<reference evidence="3 4" key="1">
    <citation type="submission" date="2019-02" db="EMBL/GenBank/DDBJ databases">
        <title>Corallincola luteus sp. nov., a marine bacterium isolated from surface sediment of Bohai Sea in China.</title>
        <authorList>
            <person name="Ren Q."/>
        </authorList>
    </citation>
    <scope>NUCLEOTIDE SEQUENCE [LARGE SCALE GENOMIC DNA]</scope>
    <source>
        <strain evidence="3 4">DASS28</strain>
    </source>
</reference>
<keyword evidence="1" id="KW-0732">Signal</keyword>
<accession>A0ABY2AFG2</accession>
<protein>
    <submittedName>
        <fullName evidence="3">DUF4397 domain-containing protein</fullName>
    </submittedName>
</protein>
<feature type="domain" description="DUF4397" evidence="2">
    <location>
        <begin position="35"/>
        <end position="150"/>
    </location>
</feature>